<protein>
    <recommendedName>
        <fullName evidence="7">Transcriptional regulator</fullName>
    </recommendedName>
</protein>
<keyword evidence="4" id="KW-0804">Transcription</keyword>
<name>A0A0J9BWG4_9FIRM</name>
<keyword evidence="3" id="KW-0238">DNA-binding</keyword>
<evidence type="ECO:0000256" key="2">
    <source>
        <dbReference type="ARBA" id="ARBA00023015"/>
    </source>
</evidence>
<reference evidence="5 6" key="1">
    <citation type="submission" date="2011-04" db="EMBL/GenBank/DDBJ databases">
        <title>The Genome Sequence of Clostridium citroniae WAL-19142.</title>
        <authorList>
            <consortium name="The Broad Institute Genome Sequencing Platform"/>
            <person name="Earl A."/>
            <person name="Ward D."/>
            <person name="Feldgarden M."/>
            <person name="Gevers D."/>
            <person name="Warren Y.A."/>
            <person name="Tyrrell K.L."/>
            <person name="Citron D.M."/>
            <person name="Goldstein E.J."/>
            <person name="Daigneault M."/>
            <person name="Allen-Vercoe E."/>
            <person name="Young S.K."/>
            <person name="Zeng Q."/>
            <person name="Gargeya S."/>
            <person name="Fitzgerald M."/>
            <person name="Haas B."/>
            <person name="Abouelleil A."/>
            <person name="Alvarado L."/>
            <person name="Arachchi H.M."/>
            <person name="Berlin A."/>
            <person name="Brown A."/>
            <person name="Chapman S.B."/>
            <person name="Chen Z."/>
            <person name="Dunbar C."/>
            <person name="Freedman E."/>
            <person name="Gearin G."/>
            <person name="Gellesch M."/>
            <person name="Goldberg J."/>
            <person name="Griggs A."/>
            <person name="Gujja S."/>
            <person name="Heilman E.R."/>
            <person name="Heiman D."/>
            <person name="Howarth C."/>
            <person name="Larson L."/>
            <person name="Lui A."/>
            <person name="MacDonald P.J."/>
            <person name="Mehta T."/>
            <person name="Montmayeur A."/>
            <person name="Murphy C."/>
            <person name="Neiman D."/>
            <person name="Pearson M."/>
            <person name="Priest M."/>
            <person name="Roberts A."/>
            <person name="Saif S."/>
            <person name="Shea T."/>
            <person name="Shenoy N."/>
            <person name="Sisk P."/>
            <person name="Stolte C."/>
            <person name="Sykes S."/>
            <person name="White J."/>
            <person name="Yandava C."/>
            <person name="Wortman J."/>
            <person name="Nusbaum C."/>
            <person name="Birren B."/>
        </authorList>
    </citation>
    <scope>NUCLEOTIDE SEQUENCE [LARGE SCALE GENOMIC DNA]</scope>
    <source>
        <strain evidence="5 6">WAL-19142</strain>
    </source>
</reference>
<dbReference type="PATRIC" id="fig|742734.4.peg.4342"/>
<dbReference type="GeneID" id="93161583"/>
<dbReference type="AlphaFoldDB" id="A0A0J9BWG4"/>
<comment type="similarity">
    <text evidence="1">Belongs to the BlaI transcriptional regulatory family.</text>
</comment>
<evidence type="ECO:0000256" key="4">
    <source>
        <dbReference type="ARBA" id="ARBA00023163"/>
    </source>
</evidence>
<dbReference type="EMBL" id="ADLK01000029">
    <property type="protein sequence ID" value="KMW16554.1"/>
    <property type="molecule type" value="Genomic_DNA"/>
</dbReference>
<dbReference type="RefSeq" id="WP_007863582.1">
    <property type="nucleotide sequence ID" value="NZ_KQ235881.1"/>
</dbReference>
<dbReference type="Pfam" id="PF03965">
    <property type="entry name" value="Penicillinase_R"/>
    <property type="match status" value="1"/>
</dbReference>
<proteinExistence type="inferred from homology"/>
<dbReference type="InterPro" id="IPR036388">
    <property type="entry name" value="WH-like_DNA-bd_sf"/>
</dbReference>
<dbReference type="Proteomes" id="UP000037392">
    <property type="component" value="Unassembled WGS sequence"/>
</dbReference>
<keyword evidence="2" id="KW-0805">Transcription regulation</keyword>
<dbReference type="InterPro" id="IPR036390">
    <property type="entry name" value="WH_DNA-bd_sf"/>
</dbReference>
<dbReference type="InterPro" id="IPR005650">
    <property type="entry name" value="BlaI_family"/>
</dbReference>
<dbReference type="GO" id="GO:0045892">
    <property type="term" value="P:negative regulation of DNA-templated transcription"/>
    <property type="evidence" value="ECO:0007669"/>
    <property type="project" value="InterPro"/>
</dbReference>
<evidence type="ECO:0000313" key="6">
    <source>
        <dbReference type="Proteomes" id="UP000037392"/>
    </source>
</evidence>
<gene>
    <name evidence="5" type="ORF">HMPREF9470_04054</name>
</gene>
<evidence type="ECO:0000256" key="1">
    <source>
        <dbReference type="ARBA" id="ARBA00011046"/>
    </source>
</evidence>
<evidence type="ECO:0008006" key="7">
    <source>
        <dbReference type="Google" id="ProtNLM"/>
    </source>
</evidence>
<evidence type="ECO:0000256" key="3">
    <source>
        <dbReference type="ARBA" id="ARBA00023125"/>
    </source>
</evidence>
<comment type="caution">
    <text evidence="5">The sequence shown here is derived from an EMBL/GenBank/DDBJ whole genome shotgun (WGS) entry which is preliminary data.</text>
</comment>
<dbReference type="Gene3D" id="1.10.10.10">
    <property type="entry name" value="Winged helix-like DNA-binding domain superfamily/Winged helix DNA-binding domain"/>
    <property type="match status" value="1"/>
</dbReference>
<evidence type="ECO:0000313" key="5">
    <source>
        <dbReference type="EMBL" id="KMW16554.1"/>
    </source>
</evidence>
<organism evidence="5 6">
    <name type="scientific">[Clostridium] citroniae WAL-19142</name>
    <dbReference type="NCBI Taxonomy" id="742734"/>
    <lineage>
        <taxon>Bacteria</taxon>
        <taxon>Bacillati</taxon>
        <taxon>Bacillota</taxon>
        <taxon>Clostridia</taxon>
        <taxon>Lachnospirales</taxon>
        <taxon>Lachnospiraceae</taxon>
        <taxon>Enterocloster</taxon>
    </lineage>
</organism>
<dbReference type="PIRSF" id="PIRSF019455">
    <property type="entry name" value="CopR_AtkY"/>
    <property type="match status" value="1"/>
</dbReference>
<dbReference type="OrthoDB" id="9795583at2"/>
<dbReference type="Gene3D" id="1.10.4040.10">
    <property type="entry name" value="Penicillinase repressor domain"/>
    <property type="match status" value="1"/>
</dbReference>
<accession>A0A0J9BWG4</accession>
<sequence length="129" mass="14634">MTGKEKVNLSDGEWKIMNLLWEEPPQTIMNLTRALKGDKGWSKNTVITMLNRMEAKGAVRHEEGERAKLFYPAIDRTDAALQETRGFLERVYEGSVSLMVDAMASSKSLSKQEIEELYEILRKAEEGAP</sequence>
<dbReference type="GO" id="GO:0003677">
    <property type="term" value="F:DNA binding"/>
    <property type="evidence" value="ECO:0007669"/>
    <property type="project" value="UniProtKB-KW"/>
</dbReference>
<dbReference type="SUPFAM" id="SSF46785">
    <property type="entry name" value="Winged helix' DNA-binding domain"/>
    <property type="match status" value="1"/>
</dbReference>